<feature type="transmembrane region" description="Helical" evidence="7">
    <location>
        <begin position="285"/>
        <end position="304"/>
    </location>
</feature>
<evidence type="ECO:0000256" key="7">
    <source>
        <dbReference type="SAM" id="Phobius"/>
    </source>
</evidence>
<evidence type="ECO:0000256" key="3">
    <source>
        <dbReference type="ARBA" id="ARBA00022692"/>
    </source>
</evidence>
<comment type="similarity">
    <text evidence="2">Belongs to the PA-phosphatase related phosphoesterase family.</text>
</comment>
<gene>
    <name evidence="9" type="ORF">EGYM00163_LOCUS23784</name>
    <name evidence="10" type="ORF">EGYM00163_LOCUS23785</name>
</gene>
<keyword evidence="5 7" id="KW-0472">Membrane</keyword>
<reference evidence="10" key="1">
    <citation type="submission" date="2021-01" db="EMBL/GenBank/DDBJ databases">
        <authorList>
            <person name="Corre E."/>
            <person name="Pelletier E."/>
            <person name="Niang G."/>
            <person name="Scheremetjew M."/>
            <person name="Finn R."/>
            <person name="Kale V."/>
            <person name="Holt S."/>
            <person name="Cochrane G."/>
            <person name="Meng A."/>
            <person name="Brown T."/>
            <person name="Cohen L."/>
        </authorList>
    </citation>
    <scope>NUCLEOTIDE SEQUENCE</scope>
    <source>
        <strain evidence="10">CCMP1594</strain>
    </source>
</reference>
<feature type="transmembrane region" description="Helical" evidence="7">
    <location>
        <begin position="133"/>
        <end position="156"/>
    </location>
</feature>
<dbReference type="InterPro" id="IPR043216">
    <property type="entry name" value="PAP-like"/>
</dbReference>
<dbReference type="GO" id="GO:0046839">
    <property type="term" value="P:phospholipid dephosphorylation"/>
    <property type="evidence" value="ECO:0007669"/>
    <property type="project" value="TreeGrafter"/>
</dbReference>
<name>A0A6T2AAS6_9EUGL</name>
<evidence type="ECO:0000256" key="4">
    <source>
        <dbReference type="ARBA" id="ARBA00022989"/>
    </source>
</evidence>
<protein>
    <recommendedName>
        <fullName evidence="8">Phosphatidic acid phosphatase type 2/haloperoxidase domain-containing protein</fullName>
    </recommendedName>
</protein>
<feature type="region of interest" description="Disordered" evidence="6">
    <location>
        <begin position="20"/>
        <end position="45"/>
    </location>
</feature>
<feature type="transmembrane region" description="Helical" evidence="7">
    <location>
        <begin position="224"/>
        <end position="241"/>
    </location>
</feature>
<organism evidence="10">
    <name type="scientific">Eutreptiella gymnastica</name>
    <dbReference type="NCBI Taxonomy" id="73025"/>
    <lineage>
        <taxon>Eukaryota</taxon>
        <taxon>Discoba</taxon>
        <taxon>Euglenozoa</taxon>
        <taxon>Euglenida</taxon>
        <taxon>Spirocuta</taxon>
        <taxon>Euglenophyceae</taxon>
        <taxon>Eutreptiales</taxon>
        <taxon>Eutreptiaceae</taxon>
        <taxon>Eutreptiella</taxon>
    </lineage>
</organism>
<dbReference type="GO" id="GO:0016020">
    <property type="term" value="C:membrane"/>
    <property type="evidence" value="ECO:0007669"/>
    <property type="project" value="UniProtKB-SubCell"/>
</dbReference>
<dbReference type="InterPro" id="IPR036938">
    <property type="entry name" value="PAP2/HPO_sf"/>
</dbReference>
<dbReference type="Pfam" id="PF01569">
    <property type="entry name" value="PAP2"/>
    <property type="match status" value="1"/>
</dbReference>
<dbReference type="SUPFAM" id="SSF48317">
    <property type="entry name" value="Acid phosphatase/Vanadium-dependent haloperoxidase"/>
    <property type="match status" value="1"/>
</dbReference>
<evidence type="ECO:0000256" key="6">
    <source>
        <dbReference type="SAM" id="MobiDB-lite"/>
    </source>
</evidence>
<keyword evidence="4 7" id="KW-1133">Transmembrane helix</keyword>
<accession>A0A6T2AAS6</accession>
<dbReference type="SMART" id="SM00014">
    <property type="entry name" value="acidPPc"/>
    <property type="match status" value="1"/>
</dbReference>
<proteinExistence type="inferred from homology"/>
<dbReference type="PANTHER" id="PTHR10165">
    <property type="entry name" value="LIPID PHOSPHATE PHOSPHATASE"/>
    <property type="match status" value="1"/>
</dbReference>
<dbReference type="InterPro" id="IPR000326">
    <property type="entry name" value="PAP2/HPO"/>
</dbReference>
<feature type="transmembrane region" description="Helical" evidence="7">
    <location>
        <begin position="79"/>
        <end position="100"/>
    </location>
</feature>
<feature type="transmembrane region" description="Helical" evidence="7">
    <location>
        <begin position="168"/>
        <end position="190"/>
    </location>
</feature>
<dbReference type="PANTHER" id="PTHR10165:SF35">
    <property type="entry name" value="RE23632P"/>
    <property type="match status" value="1"/>
</dbReference>
<dbReference type="GO" id="GO:0006644">
    <property type="term" value="P:phospholipid metabolic process"/>
    <property type="evidence" value="ECO:0007669"/>
    <property type="project" value="InterPro"/>
</dbReference>
<dbReference type="EMBL" id="HBJA01067578">
    <property type="protein sequence ID" value="CAE0812635.1"/>
    <property type="molecule type" value="Transcribed_RNA"/>
</dbReference>
<evidence type="ECO:0000313" key="10">
    <source>
        <dbReference type="EMBL" id="CAE0812635.1"/>
    </source>
</evidence>
<dbReference type="GO" id="GO:0008195">
    <property type="term" value="F:phosphatidate phosphatase activity"/>
    <property type="evidence" value="ECO:0007669"/>
    <property type="project" value="TreeGrafter"/>
</dbReference>
<feature type="transmembrane region" description="Helical" evidence="7">
    <location>
        <begin position="253"/>
        <end position="273"/>
    </location>
</feature>
<evidence type="ECO:0000313" key="9">
    <source>
        <dbReference type="EMBL" id="CAE0812634.1"/>
    </source>
</evidence>
<evidence type="ECO:0000256" key="5">
    <source>
        <dbReference type="ARBA" id="ARBA00023136"/>
    </source>
</evidence>
<dbReference type="AlphaFoldDB" id="A0A6T2AAS6"/>
<keyword evidence="3 7" id="KW-0812">Transmembrane</keyword>
<feature type="compositionally biased region" description="Low complexity" evidence="6">
    <location>
        <begin position="20"/>
        <end position="39"/>
    </location>
</feature>
<sequence>MMNWQPQPYMEDLPPYQGTTPMSTPASASATPAHAQHPHNPQMHPVDNIMMSDADPTTALFAKCCPKSWSKSHWWCPSYLADWMLLVILGIGLLLEVTLWDPYVRTYQMATLSGGIYSFNDNEFQFPHKEDTFSITATAVVSFLIPIIIFVAYYLVQRFLWKDPRVHDLHHSILGICTALVIGYFAWIPINKSTGSFRPDFWERLNGGDVDEIKRGREAFPSGHTVMAFLGLGFLSFWLSGKLRVFHSSRGNLWRFFLAWICPMTLAVAQAVTRVTDNRHRTVDILGGAVLGTGAAFCAYHLLYPPNYAPDCERPKNRKYGYNDYLLSGVPSYPRPPVGQATYQVPEHPPYMPPHPPAYMSAPPYPYPVDNGPAYYRK</sequence>
<dbReference type="Gene3D" id="1.20.144.10">
    <property type="entry name" value="Phosphatidic acid phosphatase type 2/haloperoxidase"/>
    <property type="match status" value="1"/>
</dbReference>
<evidence type="ECO:0000256" key="1">
    <source>
        <dbReference type="ARBA" id="ARBA00004141"/>
    </source>
</evidence>
<comment type="subcellular location">
    <subcellularLocation>
        <location evidence="1">Membrane</location>
        <topology evidence="1">Multi-pass membrane protein</topology>
    </subcellularLocation>
</comment>
<evidence type="ECO:0000256" key="2">
    <source>
        <dbReference type="ARBA" id="ARBA00008816"/>
    </source>
</evidence>
<dbReference type="EMBL" id="HBJA01067577">
    <property type="protein sequence ID" value="CAE0812634.1"/>
    <property type="molecule type" value="Transcribed_RNA"/>
</dbReference>
<feature type="domain" description="Phosphatidic acid phosphatase type 2/haloperoxidase" evidence="8">
    <location>
        <begin position="174"/>
        <end position="300"/>
    </location>
</feature>
<evidence type="ECO:0000259" key="8">
    <source>
        <dbReference type="SMART" id="SM00014"/>
    </source>
</evidence>